<evidence type="ECO:0000256" key="1">
    <source>
        <dbReference type="ARBA" id="ARBA00004123"/>
    </source>
</evidence>
<keyword evidence="10" id="KW-1185">Reference proteome</keyword>
<keyword evidence="3 6" id="KW-0240">DNA-directed RNA polymerase</keyword>
<feature type="domain" description="RNA polymerase III subunit Rpc25" evidence="8">
    <location>
        <begin position="101"/>
        <end position="208"/>
    </location>
</feature>
<dbReference type="SUPFAM" id="SSF88798">
    <property type="entry name" value="N-terminal, heterodimerisation domain of RBP7 (RpoE)"/>
    <property type="match status" value="1"/>
</dbReference>
<dbReference type="InterPro" id="IPR036898">
    <property type="entry name" value="RNA_pol_Rpb7-like_N_sf"/>
</dbReference>
<evidence type="ECO:0000256" key="5">
    <source>
        <dbReference type="ARBA" id="ARBA00023242"/>
    </source>
</evidence>
<comment type="caution">
    <text evidence="9">The sequence shown here is derived from an EMBL/GenBank/DDBJ whole genome shotgun (WGS) entry which is preliminary data.</text>
</comment>
<sequence length="211" mass="23972">MFILTKFADLVQISPEDFSKHSIVAIEDNINAKYANKVVQKIGLCISLFDVLWTSEGLIGHGTGLVNVNGTVTLLVSAAIQHAYMTIVEFRMIVFRPFKGEVMLGRIRSSTPSGIHLRTDFFDDIFVPYEELPQGAEYNHSEQIWIWNFDEERLFYDNHEMVRFQVIDEEWHDQTPVGPTQAEDTPAKTPYKIKGSMAAEGLGVCLWWDGA</sequence>
<dbReference type="Pfam" id="PF03876">
    <property type="entry name" value="SHS2_Rpb7-N"/>
    <property type="match status" value="1"/>
</dbReference>
<evidence type="ECO:0000256" key="4">
    <source>
        <dbReference type="ARBA" id="ARBA00023163"/>
    </source>
</evidence>
<dbReference type="Proteomes" id="UP001642720">
    <property type="component" value="Unassembled WGS sequence"/>
</dbReference>
<comment type="function">
    <text evidence="6">DNA-dependent RNA polymerase which catalyzes the transcription of DNA into RNA using the four ribonucleoside triphosphates as substrates.</text>
</comment>
<dbReference type="GO" id="GO:0000428">
    <property type="term" value="C:DNA-directed RNA polymerase complex"/>
    <property type="evidence" value="ECO:0007669"/>
    <property type="project" value="UniProtKB-KW"/>
</dbReference>
<evidence type="ECO:0000313" key="9">
    <source>
        <dbReference type="EMBL" id="TFB00586.1"/>
    </source>
</evidence>
<evidence type="ECO:0000256" key="6">
    <source>
        <dbReference type="RuleBase" id="RU369086"/>
    </source>
</evidence>
<feature type="domain" description="RNA polymerase Rpb7-like N-terminal" evidence="7">
    <location>
        <begin position="9"/>
        <end position="64"/>
    </location>
</feature>
<dbReference type="InterPro" id="IPR045113">
    <property type="entry name" value="Rpb7-like"/>
</dbReference>
<dbReference type="Gene3D" id="2.40.50.140">
    <property type="entry name" value="Nucleic acid-binding proteins"/>
    <property type="match status" value="1"/>
</dbReference>
<keyword evidence="4 6" id="KW-0804">Transcription</keyword>
<gene>
    <name evidence="9" type="ORF">CCMA1212_007367</name>
</gene>
<dbReference type="CDD" id="cd04330">
    <property type="entry name" value="RNAP_III_Rpc25_N"/>
    <property type="match status" value="1"/>
</dbReference>
<organism evidence="9 10">
    <name type="scientific">Trichoderma ghanense</name>
    <dbReference type="NCBI Taxonomy" id="65468"/>
    <lineage>
        <taxon>Eukaryota</taxon>
        <taxon>Fungi</taxon>
        <taxon>Dikarya</taxon>
        <taxon>Ascomycota</taxon>
        <taxon>Pezizomycotina</taxon>
        <taxon>Sordariomycetes</taxon>
        <taxon>Hypocreomycetidae</taxon>
        <taxon>Hypocreales</taxon>
        <taxon>Hypocreaceae</taxon>
        <taxon>Trichoderma</taxon>
    </lineage>
</organism>
<evidence type="ECO:0000259" key="7">
    <source>
        <dbReference type="Pfam" id="PF03876"/>
    </source>
</evidence>
<dbReference type="Gene3D" id="3.30.1490.120">
    <property type="entry name" value="RNA polymerase Rpb7-like, N-terminal domain"/>
    <property type="match status" value="1"/>
</dbReference>
<evidence type="ECO:0000256" key="2">
    <source>
        <dbReference type="ARBA" id="ARBA00009307"/>
    </source>
</evidence>
<evidence type="ECO:0000313" key="10">
    <source>
        <dbReference type="Proteomes" id="UP001642720"/>
    </source>
</evidence>
<accession>A0ABY2GXL7</accession>
<dbReference type="InterPro" id="IPR013238">
    <property type="entry name" value="RNA_pol_III_Rbc25"/>
</dbReference>
<dbReference type="InterPro" id="IPR005576">
    <property type="entry name" value="Rpb7-like_N"/>
</dbReference>
<reference evidence="9 10" key="1">
    <citation type="submission" date="2018-01" db="EMBL/GenBank/DDBJ databases">
        <title>Genome characterization of the sugarcane-associated fungus Trichoderma ghanense CCMA-1212 and their application in lignocelulose bioconversion.</title>
        <authorList>
            <person name="Steindorff A.S."/>
            <person name="Mendes T.D."/>
            <person name="Vilela E.S.D."/>
            <person name="Rodrigues D.S."/>
            <person name="Formighieri E.F."/>
            <person name="Melo I.S."/>
            <person name="Favaro L.C.L."/>
        </authorList>
    </citation>
    <scope>NUCLEOTIDE SEQUENCE [LARGE SCALE GENOMIC DNA]</scope>
    <source>
        <strain evidence="9 10">CCMA-1212</strain>
    </source>
</reference>
<comment type="similarity">
    <text evidence="2">Belongs to the eukaryotic RPB7/RPC8 RNA polymerase subunit family.</text>
</comment>
<dbReference type="EMBL" id="PPTA01000010">
    <property type="protein sequence ID" value="TFB00586.1"/>
    <property type="molecule type" value="Genomic_DNA"/>
</dbReference>
<dbReference type="PANTHER" id="PTHR12709">
    <property type="entry name" value="DNA-DIRECTED RNA POLYMERASE II, III"/>
    <property type="match status" value="1"/>
</dbReference>
<dbReference type="Pfam" id="PF08292">
    <property type="entry name" value="RNA_pol_Rbc25"/>
    <property type="match status" value="1"/>
</dbReference>
<dbReference type="SUPFAM" id="SSF50249">
    <property type="entry name" value="Nucleic acid-binding proteins"/>
    <property type="match status" value="1"/>
</dbReference>
<evidence type="ECO:0000259" key="8">
    <source>
        <dbReference type="Pfam" id="PF08292"/>
    </source>
</evidence>
<dbReference type="GeneID" id="300578987"/>
<protein>
    <recommendedName>
        <fullName evidence="6">DNA-directed RNA polymerase subunit</fullName>
    </recommendedName>
</protein>
<dbReference type="InterPro" id="IPR012340">
    <property type="entry name" value="NA-bd_OB-fold"/>
</dbReference>
<proteinExistence type="inferred from homology"/>
<keyword evidence="5 6" id="KW-0539">Nucleus</keyword>
<name>A0ABY2GXL7_9HYPO</name>
<comment type="subcellular location">
    <subcellularLocation>
        <location evidence="1 6">Nucleus</location>
    </subcellularLocation>
</comment>
<dbReference type="RefSeq" id="XP_073556787.1">
    <property type="nucleotide sequence ID" value="XM_073704537.1"/>
</dbReference>
<evidence type="ECO:0000256" key="3">
    <source>
        <dbReference type="ARBA" id="ARBA00022478"/>
    </source>
</evidence>
<dbReference type="PANTHER" id="PTHR12709:SF1">
    <property type="entry name" value="DNA-DIRECTED RNA POLYMERASE III SUBUNIT RPC8"/>
    <property type="match status" value="1"/>
</dbReference>